<dbReference type="PANTHER" id="PTHR45662">
    <property type="entry name" value="PHOSPHATIDYLINOSITIDE PHOSPHATASE SAC1"/>
    <property type="match status" value="1"/>
</dbReference>
<reference evidence="4 5" key="1">
    <citation type="submission" date="2017-10" db="EMBL/GenBank/DDBJ databases">
        <title>Comparative genomics in systemic dimorphic fungi from Ajellomycetaceae.</title>
        <authorList>
            <person name="Munoz J.F."/>
            <person name="Mcewen J.G."/>
            <person name="Clay O.K."/>
            <person name="Cuomo C.A."/>
        </authorList>
    </citation>
    <scope>NUCLEOTIDE SEQUENCE [LARGE SCALE GENOMIC DNA]</scope>
    <source>
        <strain evidence="4 5">UAMH7299</strain>
    </source>
</reference>
<gene>
    <name evidence="4" type="ORF">AJ80_06058</name>
</gene>
<dbReference type="InterPro" id="IPR002013">
    <property type="entry name" value="SAC_dom"/>
</dbReference>
<keyword evidence="2" id="KW-0812">Transmembrane</keyword>
<keyword evidence="5" id="KW-1185">Reference proteome</keyword>
<feature type="transmembrane region" description="Helical" evidence="2">
    <location>
        <begin position="583"/>
        <end position="604"/>
    </location>
</feature>
<feature type="transmembrane region" description="Helical" evidence="2">
    <location>
        <begin position="616"/>
        <end position="635"/>
    </location>
</feature>
<protein>
    <recommendedName>
        <fullName evidence="3">SAC domain-containing protein</fullName>
    </recommendedName>
</protein>
<dbReference type="OrthoDB" id="405996at2759"/>
<dbReference type="EMBL" id="PDNA01000097">
    <property type="protein sequence ID" value="PGH14054.1"/>
    <property type="molecule type" value="Genomic_DNA"/>
</dbReference>
<dbReference type="Proteomes" id="UP000224634">
    <property type="component" value="Unassembled WGS sequence"/>
</dbReference>
<keyword evidence="2" id="KW-0472">Membrane</keyword>
<dbReference type="PROSITE" id="PS50275">
    <property type="entry name" value="SAC"/>
    <property type="match status" value="1"/>
</dbReference>
<sequence>MAPTLPFRDINLLVSPSHYAFRSASSSSAPSLVVERPTGDLRLDNASAHTANRVSSIAGILGIIKLKLDKYIIVISKARPMGRLRGHMVYRVVATEFLPLRERPLHDPDEDGYISYLKQLLRTGPMYFSYSLDLTNNFQRQSQSDPSVPLWKRADDRFFWNRFIQTDLIDFRSGVSDGTGVRFGQLSDVDPFILPVMFGMMRITPAQVKNTAFTFALITRRSRHRAGTRYFSRGIDEHGNVANYNETEQIVILNDSTGGMTGVGSGMENGKPGHQGDLQVLSFVQTRGSVPVFWAEVNNLRYVPKLQIRGVDTAVHAARKHFSEQIHIYGENYLVNLVNQKGREERVKKAYEQMVRTLVTSSTEDTEADSLSPEKVHTVEPTGRKQEMDRLHYVYFDFHNETKGLKWHRAELLLNRLTDGLLRGQYFCGVESPGNPTGPLEVRTAQSSVVRSNCMDCLDRTNVVQSMLGRWTLTRQLVDAGVLQPGESANDDPVFENLFRNIWADNADVVSKSYSGTGALKTDFTRTGERTRKGMLQDGSNSLTRYVRNNFLDGPRQDGFDLFLGAYLPSTSSTLLLVDRRPIVIQSIPYVLGASLFMILIATFTRQLPDAAAWPLRLFLIVWLIVGAWCLRFVYAHGMLYVNWPKLNTPVAASEGYLDALSRAHGDKIIGKFIPASRHQRGFSNARVGYMEEGKKRIE</sequence>
<proteinExistence type="predicted"/>
<organism evidence="4 5">
    <name type="scientific">Polytolypa hystricis (strain UAMH7299)</name>
    <dbReference type="NCBI Taxonomy" id="1447883"/>
    <lineage>
        <taxon>Eukaryota</taxon>
        <taxon>Fungi</taxon>
        <taxon>Dikarya</taxon>
        <taxon>Ascomycota</taxon>
        <taxon>Pezizomycotina</taxon>
        <taxon>Eurotiomycetes</taxon>
        <taxon>Eurotiomycetidae</taxon>
        <taxon>Onygenales</taxon>
        <taxon>Onygenales incertae sedis</taxon>
        <taxon>Polytolypa</taxon>
    </lineage>
</organism>
<dbReference type="PANTHER" id="PTHR45662:SF2">
    <property type="entry name" value="PHOSPHATIDYLINOSITOL-3-PHOSPHATASE SAC1"/>
    <property type="match status" value="1"/>
</dbReference>
<evidence type="ECO:0000256" key="2">
    <source>
        <dbReference type="SAM" id="Phobius"/>
    </source>
</evidence>
<keyword evidence="2" id="KW-1133">Transmembrane helix</keyword>
<feature type="region of interest" description="Disordered" evidence="1">
    <location>
        <begin position="361"/>
        <end position="383"/>
    </location>
</feature>
<feature type="compositionally biased region" description="Basic and acidic residues" evidence="1">
    <location>
        <begin position="372"/>
        <end position="383"/>
    </location>
</feature>
<dbReference type="AlphaFoldDB" id="A0A2B7XQL5"/>
<dbReference type="STRING" id="1447883.A0A2B7XQL5"/>
<name>A0A2B7XQL5_POLH7</name>
<accession>A0A2B7XQL5</accession>
<dbReference type="GO" id="GO:0046856">
    <property type="term" value="P:phosphatidylinositol dephosphorylation"/>
    <property type="evidence" value="ECO:0007669"/>
    <property type="project" value="TreeGrafter"/>
</dbReference>
<evidence type="ECO:0000313" key="5">
    <source>
        <dbReference type="Proteomes" id="UP000224634"/>
    </source>
</evidence>
<evidence type="ECO:0000256" key="1">
    <source>
        <dbReference type="SAM" id="MobiDB-lite"/>
    </source>
</evidence>
<dbReference type="Pfam" id="PF02383">
    <property type="entry name" value="Syja_N"/>
    <property type="match status" value="1"/>
</dbReference>
<dbReference type="GO" id="GO:0043812">
    <property type="term" value="F:phosphatidylinositol-4-phosphate phosphatase activity"/>
    <property type="evidence" value="ECO:0007669"/>
    <property type="project" value="TreeGrafter"/>
</dbReference>
<comment type="caution">
    <text evidence="4">The sequence shown here is derived from an EMBL/GenBank/DDBJ whole genome shotgun (WGS) entry which is preliminary data.</text>
</comment>
<feature type="domain" description="SAC" evidence="3">
    <location>
        <begin position="117"/>
        <end position="516"/>
    </location>
</feature>
<dbReference type="GO" id="GO:0005783">
    <property type="term" value="C:endoplasmic reticulum"/>
    <property type="evidence" value="ECO:0007669"/>
    <property type="project" value="TreeGrafter"/>
</dbReference>
<evidence type="ECO:0000259" key="3">
    <source>
        <dbReference type="PROSITE" id="PS50275"/>
    </source>
</evidence>
<evidence type="ECO:0000313" key="4">
    <source>
        <dbReference type="EMBL" id="PGH14054.1"/>
    </source>
</evidence>